<evidence type="ECO:0008006" key="6">
    <source>
        <dbReference type="Google" id="ProtNLM"/>
    </source>
</evidence>
<dbReference type="AlphaFoldDB" id="A0A4Y2G5F1"/>
<evidence type="ECO:0000313" key="2">
    <source>
        <dbReference type="EMBL" id="GBM48600.1"/>
    </source>
</evidence>
<accession>A0A4Y2G5F1</accession>
<protein>
    <recommendedName>
        <fullName evidence="6">DUF4219 domain-containing protein</fullName>
    </recommendedName>
</protein>
<reference evidence="3 5" key="1">
    <citation type="journal article" date="2019" name="Sci. Rep.">
        <title>Orb-weaving spider Araneus ventricosus genome elucidates the spidroin gene catalogue.</title>
        <authorList>
            <person name="Kono N."/>
            <person name="Nakamura H."/>
            <person name="Ohtoshi R."/>
            <person name="Moran D.A.P."/>
            <person name="Shinohara A."/>
            <person name="Yoshida Y."/>
            <person name="Fujiwara M."/>
            <person name="Mori M."/>
            <person name="Tomita M."/>
            <person name="Arakawa K."/>
        </authorList>
    </citation>
    <scope>NUCLEOTIDE SEQUENCE [LARGE SCALE GENOMIC DNA]</scope>
</reference>
<dbReference type="EMBL" id="BGPR01098283">
    <property type="protein sequence ID" value="GBM48600.1"/>
    <property type="molecule type" value="Genomic_DNA"/>
</dbReference>
<comment type="caution">
    <text evidence="3">The sequence shown here is derived from an EMBL/GenBank/DDBJ whole genome shotgun (WGS) entry which is preliminary data.</text>
</comment>
<proteinExistence type="predicted"/>
<dbReference type="OrthoDB" id="6418978at2759"/>
<sequence length="88" mass="9998">MDKLEYQAIEKLGASNYNSWCDYVRVILLEKDCWGIVQGTETPPARGAAAKEVKDYRLRKNLSYSIIYLNIDASHRSLISDTEDANQA</sequence>
<keyword evidence="5" id="KW-1185">Reference proteome</keyword>
<evidence type="ECO:0000313" key="5">
    <source>
        <dbReference type="Proteomes" id="UP000499080"/>
    </source>
</evidence>
<evidence type="ECO:0000313" key="4">
    <source>
        <dbReference type="EMBL" id="GBM48628.1"/>
    </source>
</evidence>
<dbReference type="EMBL" id="BGPR01098285">
    <property type="protein sequence ID" value="GBM48611.1"/>
    <property type="molecule type" value="Genomic_DNA"/>
</dbReference>
<evidence type="ECO:0000313" key="3">
    <source>
        <dbReference type="EMBL" id="GBM48611.1"/>
    </source>
</evidence>
<name>A0A4Y2G5F1_ARAVE</name>
<dbReference type="EMBL" id="BGPR01098288">
    <property type="protein sequence ID" value="GBM48628.1"/>
    <property type="molecule type" value="Genomic_DNA"/>
</dbReference>
<evidence type="ECO:0000313" key="1">
    <source>
        <dbReference type="EMBL" id="GBM48546.1"/>
    </source>
</evidence>
<gene>
    <name evidence="2" type="ORF">AVEN_124574_1</name>
    <name evidence="3" type="ORF">AVEN_130545_1</name>
    <name evidence="4" type="ORF">AVEN_145581_1</name>
    <name evidence="1" type="ORF">AVEN_195473_1</name>
</gene>
<dbReference type="Proteomes" id="UP000499080">
    <property type="component" value="Unassembled WGS sequence"/>
</dbReference>
<dbReference type="EMBL" id="BGPR01098269">
    <property type="protein sequence ID" value="GBM48546.1"/>
    <property type="molecule type" value="Genomic_DNA"/>
</dbReference>
<organism evidence="3 5">
    <name type="scientific">Araneus ventricosus</name>
    <name type="common">Orbweaver spider</name>
    <name type="synonym">Epeira ventricosa</name>
    <dbReference type="NCBI Taxonomy" id="182803"/>
    <lineage>
        <taxon>Eukaryota</taxon>
        <taxon>Metazoa</taxon>
        <taxon>Ecdysozoa</taxon>
        <taxon>Arthropoda</taxon>
        <taxon>Chelicerata</taxon>
        <taxon>Arachnida</taxon>
        <taxon>Araneae</taxon>
        <taxon>Araneomorphae</taxon>
        <taxon>Entelegynae</taxon>
        <taxon>Araneoidea</taxon>
        <taxon>Araneidae</taxon>
        <taxon>Araneus</taxon>
    </lineage>
</organism>
<dbReference type="Pfam" id="PF14223">
    <property type="entry name" value="Retrotran_gag_2"/>
    <property type="match status" value="1"/>
</dbReference>